<accession>A0AA39V4K0</accession>
<evidence type="ECO:0008006" key="4">
    <source>
        <dbReference type="Google" id="ProtNLM"/>
    </source>
</evidence>
<feature type="chain" id="PRO_5041331095" description="Secreted protein" evidence="1">
    <location>
        <begin position="23"/>
        <end position="70"/>
    </location>
</feature>
<dbReference type="EMBL" id="JAUEPU010000002">
    <property type="protein sequence ID" value="KAK0505365.1"/>
    <property type="molecule type" value="Genomic_DNA"/>
</dbReference>
<gene>
    <name evidence="2" type="ORF">EDD18DRAFT_1128956</name>
</gene>
<evidence type="ECO:0000313" key="2">
    <source>
        <dbReference type="EMBL" id="KAK0505365.1"/>
    </source>
</evidence>
<proteinExistence type="predicted"/>
<comment type="caution">
    <text evidence="2">The sequence shown here is derived from an EMBL/GenBank/DDBJ whole genome shotgun (WGS) entry which is preliminary data.</text>
</comment>
<protein>
    <recommendedName>
        <fullName evidence="4">Secreted protein</fullName>
    </recommendedName>
</protein>
<evidence type="ECO:0000256" key="1">
    <source>
        <dbReference type="SAM" id="SignalP"/>
    </source>
</evidence>
<keyword evidence="1" id="KW-0732">Signal</keyword>
<organism evidence="2 3">
    <name type="scientific">Armillaria luteobubalina</name>
    <dbReference type="NCBI Taxonomy" id="153913"/>
    <lineage>
        <taxon>Eukaryota</taxon>
        <taxon>Fungi</taxon>
        <taxon>Dikarya</taxon>
        <taxon>Basidiomycota</taxon>
        <taxon>Agaricomycotina</taxon>
        <taxon>Agaricomycetes</taxon>
        <taxon>Agaricomycetidae</taxon>
        <taxon>Agaricales</taxon>
        <taxon>Marasmiineae</taxon>
        <taxon>Physalacriaceae</taxon>
        <taxon>Armillaria</taxon>
    </lineage>
</organism>
<sequence>MSCLWFTVAACVLALHILNTYAQGIVFHFHFKLQGSACFLNTATCRIARMNGTSVIRGIDIGYTCLEESF</sequence>
<dbReference type="AlphaFoldDB" id="A0AA39V4K0"/>
<reference evidence="2" key="1">
    <citation type="submission" date="2023-06" db="EMBL/GenBank/DDBJ databases">
        <authorList>
            <consortium name="Lawrence Berkeley National Laboratory"/>
            <person name="Ahrendt S."/>
            <person name="Sahu N."/>
            <person name="Indic B."/>
            <person name="Wong-Bajracharya J."/>
            <person name="Merenyi Z."/>
            <person name="Ke H.-M."/>
            <person name="Monk M."/>
            <person name="Kocsube S."/>
            <person name="Drula E."/>
            <person name="Lipzen A."/>
            <person name="Balint B."/>
            <person name="Henrissat B."/>
            <person name="Andreopoulos B."/>
            <person name="Martin F.M."/>
            <person name="Harder C.B."/>
            <person name="Rigling D."/>
            <person name="Ford K.L."/>
            <person name="Foster G.D."/>
            <person name="Pangilinan J."/>
            <person name="Papanicolaou A."/>
            <person name="Barry K."/>
            <person name="LaButti K."/>
            <person name="Viragh M."/>
            <person name="Koriabine M."/>
            <person name="Yan M."/>
            <person name="Riley R."/>
            <person name="Champramary S."/>
            <person name="Plett K.L."/>
            <person name="Tsai I.J."/>
            <person name="Slot J."/>
            <person name="Sipos G."/>
            <person name="Plett J."/>
            <person name="Nagy L.G."/>
            <person name="Grigoriev I.V."/>
        </authorList>
    </citation>
    <scope>NUCLEOTIDE SEQUENCE</scope>
    <source>
        <strain evidence="2">HWK02</strain>
    </source>
</reference>
<name>A0AA39V4K0_9AGAR</name>
<evidence type="ECO:0000313" key="3">
    <source>
        <dbReference type="Proteomes" id="UP001175228"/>
    </source>
</evidence>
<keyword evidence="3" id="KW-1185">Reference proteome</keyword>
<feature type="signal peptide" evidence="1">
    <location>
        <begin position="1"/>
        <end position="22"/>
    </location>
</feature>
<dbReference type="Proteomes" id="UP001175228">
    <property type="component" value="Unassembled WGS sequence"/>
</dbReference>